<evidence type="ECO:0000256" key="5">
    <source>
        <dbReference type="ARBA" id="ARBA00023015"/>
    </source>
</evidence>
<dbReference type="HOGENOM" id="CLU_108412_0_1_9"/>
<dbReference type="PANTHER" id="PTHR30455:SF2">
    <property type="entry name" value="TRANSCRIPTIONAL REPRESSOR NRDR"/>
    <property type="match status" value="1"/>
</dbReference>
<keyword evidence="5 8" id="KW-0805">Transcription regulation</keyword>
<keyword evidence="8" id="KW-0863">Zinc-finger</keyword>
<comment type="similarity">
    <text evidence="8">Belongs to the NrdR family.</text>
</comment>
<feature type="zinc finger region" evidence="8">
    <location>
        <begin position="41"/>
        <end position="72"/>
    </location>
</feature>
<proteinExistence type="inferred from homology"/>
<dbReference type="HAMAP" id="MF_00440">
    <property type="entry name" value="NrdR"/>
    <property type="match status" value="1"/>
</dbReference>
<dbReference type="EMBL" id="ABVR01000034">
    <property type="protein sequence ID" value="EEG91123.1"/>
    <property type="molecule type" value="Genomic_DNA"/>
</dbReference>
<evidence type="ECO:0000256" key="3">
    <source>
        <dbReference type="ARBA" id="ARBA00022833"/>
    </source>
</evidence>
<name>C0B5Y9_9FIRM</name>
<keyword evidence="1 8" id="KW-0678">Repressor</keyword>
<keyword evidence="4 8" id="KW-0067">ATP-binding</keyword>
<gene>
    <name evidence="8 10" type="primary">nrdR</name>
    <name evidence="10" type="ORF">COPCOM_00560</name>
</gene>
<dbReference type="InterPro" id="IPR005144">
    <property type="entry name" value="ATP-cone_dom"/>
</dbReference>
<dbReference type="PROSITE" id="PS51161">
    <property type="entry name" value="ATP_CONE"/>
    <property type="match status" value="1"/>
</dbReference>
<dbReference type="AlphaFoldDB" id="C0B5Y9"/>
<sequence length="187" mass="21490">MIKCEFVDNPVYRIYTIDIKNVRDSAVESIKNQAGGKKMKCPYCGNIDTRVIDSRPADDGTTIRRRRSCDACNKRFTTYEKVETIPLIVIKKDNNREQYDRTKLEGGVLRACYKRPVAAADIQATIDSIETAIFSREEKEIPSSQIGEIVMESLKKLDPVAYVRFASVYREFKDVNTFMDELKKILE</sequence>
<evidence type="ECO:0000256" key="6">
    <source>
        <dbReference type="ARBA" id="ARBA00023125"/>
    </source>
</evidence>
<evidence type="ECO:0000313" key="11">
    <source>
        <dbReference type="Proteomes" id="UP000003793"/>
    </source>
</evidence>
<keyword evidence="8" id="KW-0479">Metal-binding</keyword>
<accession>C0B5Y9</accession>
<dbReference type="GO" id="GO:0005524">
    <property type="term" value="F:ATP binding"/>
    <property type="evidence" value="ECO:0007669"/>
    <property type="project" value="UniProtKB-UniRule"/>
</dbReference>
<comment type="function">
    <text evidence="8">Negatively regulates transcription of bacterial ribonucleotide reductase nrd genes and operons by binding to NrdR-boxes.</text>
</comment>
<evidence type="ECO:0000256" key="2">
    <source>
        <dbReference type="ARBA" id="ARBA00022741"/>
    </source>
</evidence>
<protein>
    <recommendedName>
        <fullName evidence="8">Transcriptional repressor NrdR</fullName>
    </recommendedName>
</protein>
<dbReference type="GO" id="GO:0003677">
    <property type="term" value="F:DNA binding"/>
    <property type="evidence" value="ECO:0007669"/>
    <property type="project" value="UniProtKB-KW"/>
</dbReference>
<dbReference type="PANTHER" id="PTHR30455">
    <property type="entry name" value="TRANSCRIPTIONAL REPRESSOR NRDR"/>
    <property type="match status" value="1"/>
</dbReference>
<comment type="cofactor">
    <cofactor evidence="8">
        <name>Zn(2+)</name>
        <dbReference type="ChEBI" id="CHEBI:29105"/>
    </cofactor>
    <text evidence="8">Binds 1 zinc ion.</text>
</comment>
<dbReference type="NCBIfam" id="TIGR00244">
    <property type="entry name" value="transcriptional regulator NrdR"/>
    <property type="match status" value="1"/>
</dbReference>
<reference evidence="10 11" key="2">
    <citation type="submission" date="2009-03" db="EMBL/GenBank/DDBJ databases">
        <title>Draft genome sequence of Coprococcus comes (ATCC 27758).</title>
        <authorList>
            <person name="Sudarsanam P."/>
            <person name="Ley R."/>
            <person name="Guruge J."/>
            <person name="Turnbaugh P.J."/>
            <person name="Mahowald M."/>
            <person name="Liep D."/>
            <person name="Gordon J."/>
        </authorList>
    </citation>
    <scope>NUCLEOTIDE SEQUENCE [LARGE SCALE GENOMIC DNA]</scope>
    <source>
        <strain evidence="10 11">ATCC 27758</strain>
    </source>
</reference>
<evidence type="ECO:0000256" key="1">
    <source>
        <dbReference type="ARBA" id="ARBA00022491"/>
    </source>
</evidence>
<comment type="caution">
    <text evidence="10">The sequence shown here is derived from an EMBL/GenBank/DDBJ whole genome shotgun (WGS) entry which is preliminary data.</text>
</comment>
<evidence type="ECO:0000256" key="4">
    <source>
        <dbReference type="ARBA" id="ARBA00022840"/>
    </source>
</evidence>
<evidence type="ECO:0000313" key="10">
    <source>
        <dbReference type="EMBL" id="EEG91123.1"/>
    </source>
</evidence>
<keyword evidence="7 8" id="KW-0804">Transcription</keyword>
<dbReference type="Pfam" id="PF03477">
    <property type="entry name" value="ATP-cone"/>
    <property type="match status" value="1"/>
</dbReference>
<keyword evidence="3 8" id="KW-0862">Zinc</keyword>
<dbReference type="Proteomes" id="UP000003793">
    <property type="component" value="Unassembled WGS sequence"/>
</dbReference>
<evidence type="ECO:0000259" key="9">
    <source>
        <dbReference type="PROSITE" id="PS51161"/>
    </source>
</evidence>
<dbReference type="InterPro" id="IPR055173">
    <property type="entry name" value="NrdR-like_N"/>
</dbReference>
<dbReference type="InterPro" id="IPR003796">
    <property type="entry name" value="RNR_NrdR-like"/>
</dbReference>
<reference evidence="10 11" key="1">
    <citation type="submission" date="2009-02" db="EMBL/GenBank/DDBJ databases">
        <authorList>
            <person name="Fulton L."/>
            <person name="Clifton S."/>
            <person name="Fulton B."/>
            <person name="Xu J."/>
            <person name="Minx P."/>
            <person name="Pepin K.H."/>
            <person name="Johnson M."/>
            <person name="Bhonagiri V."/>
            <person name="Nash W.E."/>
            <person name="Mardis E.R."/>
            <person name="Wilson R.K."/>
        </authorList>
    </citation>
    <scope>NUCLEOTIDE SEQUENCE [LARGE SCALE GENOMIC DNA]</scope>
    <source>
        <strain evidence="10 11">ATCC 27758</strain>
    </source>
</reference>
<keyword evidence="2 8" id="KW-0547">Nucleotide-binding</keyword>
<evidence type="ECO:0000256" key="8">
    <source>
        <dbReference type="HAMAP-Rule" id="MF_00440"/>
    </source>
</evidence>
<keyword evidence="6 8" id="KW-0238">DNA-binding</keyword>
<evidence type="ECO:0000256" key="7">
    <source>
        <dbReference type="ARBA" id="ARBA00023163"/>
    </source>
</evidence>
<feature type="domain" description="ATP-cone" evidence="9">
    <location>
        <begin position="87"/>
        <end position="177"/>
    </location>
</feature>
<dbReference type="GO" id="GO:0008270">
    <property type="term" value="F:zinc ion binding"/>
    <property type="evidence" value="ECO:0007669"/>
    <property type="project" value="UniProtKB-UniRule"/>
</dbReference>
<dbReference type="GO" id="GO:0045892">
    <property type="term" value="P:negative regulation of DNA-templated transcription"/>
    <property type="evidence" value="ECO:0007669"/>
    <property type="project" value="UniProtKB-UniRule"/>
</dbReference>
<organism evidence="10 11">
    <name type="scientific">Coprococcus comes ATCC 27758</name>
    <dbReference type="NCBI Taxonomy" id="470146"/>
    <lineage>
        <taxon>Bacteria</taxon>
        <taxon>Bacillati</taxon>
        <taxon>Bacillota</taxon>
        <taxon>Clostridia</taxon>
        <taxon>Lachnospirales</taxon>
        <taxon>Lachnospiraceae</taxon>
        <taxon>Coprococcus</taxon>
    </lineage>
</organism>
<dbReference type="Pfam" id="PF22811">
    <property type="entry name" value="Zn_ribbon_NrdR"/>
    <property type="match status" value="1"/>
</dbReference>